<dbReference type="OrthoDB" id="1735038at2759"/>
<keyword evidence="2" id="KW-0645">Protease</keyword>
<dbReference type="SUPFAM" id="SSF53474">
    <property type="entry name" value="alpha/beta-Hydrolases"/>
    <property type="match status" value="1"/>
</dbReference>
<dbReference type="Proteomes" id="UP000791440">
    <property type="component" value="Unassembled WGS sequence"/>
</dbReference>
<dbReference type="InterPro" id="IPR042269">
    <property type="entry name" value="Ser_carbopepase_S28_SKS"/>
</dbReference>
<evidence type="ECO:0000256" key="2">
    <source>
        <dbReference type="ARBA" id="ARBA00022670"/>
    </source>
</evidence>
<evidence type="ECO:0000256" key="5">
    <source>
        <dbReference type="ARBA" id="ARBA00023180"/>
    </source>
</evidence>
<dbReference type="PANTHER" id="PTHR11010:SF5">
    <property type="entry name" value="RE36938P-RELATED"/>
    <property type="match status" value="1"/>
</dbReference>
<keyword evidence="8" id="KW-1185">Reference proteome</keyword>
<keyword evidence="3 6" id="KW-0732">Signal</keyword>
<evidence type="ECO:0000313" key="7">
    <source>
        <dbReference type="EMBL" id="KAG6450926.1"/>
    </source>
</evidence>
<feature type="chain" id="PRO_5037023956" description="Serine protease K12H4.7" evidence="6">
    <location>
        <begin position="18"/>
        <end position="483"/>
    </location>
</feature>
<dbReference type="EMBL" id="JH668395">
    <property type="protein sequence ID" value="KAG6450926.1"/>
    <property type="molecule type" value="Genomic_DNA"/>
</dbReference>
<dbReference type="AlphaFoldDB" id="A0A921Z4V9"/>
<accession>A0A921Z4V9</accession>
<evidence type="ECO:0000256" key="1">
    <source>
        <dbReference type="ARBA" id="ARBA00011079"/>
    </source>
</evidence>
<keyword evidence="4" id="KW-0378">Hydrolase</keyword>
<evidence type="ECO:0000313" key="8">
    <source>
        <dbReference type="Proteomes" id="UP000791440"/>
    </source>
</evidence>
<dbReference type="GO" id="GO:0070008">
    <property type="term" value="F:serine-type exopeptidase activity"/>
    <property type="evidence" value="ECO:0007669"/>
    <property type="project" value="InterPro"/>
</dbReference>
<evidence type="ECO:0000256" key="3">
    <source>
        <dbReference type="ARBA" id="ARBA00022729"/>
    </source>
</evidence>
<dbReference type="InterPro" id="IPR008758">
    <property type="entry name" value="Peptidase_S28"/>
</dbReference>
<comment type="caution">
    <text evidence="7">The sequence shown here is derived from an EMBL/GenBank/DDBJ whole genome shotgun (WGS) entry which is preliminary data.</text>
</comment>
<dbReference type="Gene3D" id="3.40.50.1820">
    <property type="entry name" value="alpha/beta hydrolase"/>
    <property type="match status" value="1"/>
</dbReference>
<feature type="signal peptide" evidence="6">
    <location>
        <begin position="1"/>
        <end position="17"/>
    </location>
</feature>
<dbReference type="GO" id="GO:0008239">
    <property type="term" value="F:dipeptidyl-peptidase activity"/>
    <property type="evidence" value="ECO:0007669"/>
    <property type="project" value="TreeGrafter"/>
</dbReference>
<dbReference type="GO" id="GO:0006508">
    <property type="term" value="P:proteolysis"/>
    <property type="evidence" value="ECO:0007669"/>
    <property type="project" value="UniProtKB-KW"/>
</dbReference>
<proteinExistence type="inferred from homology"/>
<organism evidence="7 8">
    <name type="scientific">Manduca sexta</name>
    <name type="common">Tobacco hawkmoth</name>
    <name type="synonym">Tobacco hornworm</name>
    <dbReference type="NCBI Taxonomy" id="7130"/>
    <lineage>
        <taxon>Eukaryota</taxon>
        <taxon>Metazoa</taxon>
        <taxon>Ecdysozoa</taxon>
        <taxon>Arthropoda</taxon>
        <taxon>Hexapoda</taxon>
        <taxon>Insecta</taxon>
        <taxon>Pterygota</taxon>
        <taxon>Neoptera</taxon>
        <taxon>Endopterygota</taxon>
        <taxon>Lepidoptera</taxon>
        <taxon>Glossata</taxon>
        <taxon>Ditrysia</taxon>
        <taxon>Bombycoidea</taxon>
        <taxon>Sphingidae</taxon>
        <taxon>Sphinginae</taxon>
        <taxon>Sphingini</taxon>
        <taxon>Manduca</taxon>
    </lineage>
</organism>
<keyword evidence="5" id="KW-0325">Glycoprotein</keyword>
<name>A0A921Z4V9_MANSE</name>
<protein>
    <recommendedName>
        <fullName evidence="9">Serine protease K12H4.7</fullName>
    </recommendedName>
</protein>
<gene>
    <name evidence="7" type="ORF">O3G_MSEX006839</name>
</gene>
<comment type="similarity">
    <text evidence="1">Belongs to the peptidase S28 family.</text>
</comment>
<reference evidence="7" key="1">
    <citation type="journal article" date="2016" name="Insect Biochem. Mol. Biol.">
        <title>Multifaceted biological insights from a draft genome sequence of the tobacco hornworm moth, Manduca sexta.</title>
        <authorList>
            <person name="Kanost M.R."/>
            <person name="Arrese E.L."/>
            <person name="Cao X."/>
            <person name="Chen Y.R."/>
            <person name="Chellapilla S."/>
            <person name="Goldsmith M.R."/>
            <person name="Grosse-Wilde E."/>
            <person name="Heckel D.G."/>
            <person name="Herndon N."/>
            <person name="Jiang H."/>
            <person name="Papanicolaou A."/>
            <person name="Qu J."/>
            <person name="Soulages J.L."/>
            <person name="Vogel H."/>
            <person name="Walters J."/>
            <person name="Waterhouse R.M."/>
            <person name="Ahn S.J."/>
            <person name="Almeida F.C."/>
            <person name="An C."/>
            <person name="Aqrawi P."/>
            <person name="Bretschneider A."/>
            <person name="Bryant W.B."/>
            <person name="Bucks S."/>
            <person name="Chao H."/>
            <person name="Chevignon G."/>
            <person name="Christen J.M."/>
            <person name="Clarke D.F."/>
            <person name="Dittmer N.T."/>
            <person name="Ferguson L.C.F."/>
            <person name="Garavelou S."/>
            <person name="Gordon K.H.J."/>
            <person name="Gunaratna R.T."/>
            <person name="Han Y."/>
            <person name="Hauser F."/>
            <person name="He Y."/>
            <person name="Heidel-Fischer H."/>
            <person name="Hirsh A."/>
            <person name="Hu Y."/>
            <person name="Jiang H."/>
            <person name="Kalra D."/>
            <person name="Klinner C."/>
            <person name="Konig C."/>
            <person name="Kovar C."/>
            <person name="Kroll A.R."/>
            <person name="Kuwar S.S."/>
            <person name="Lee S.L."/>
            <person name="Lehman R."/>
            <person name="Li K."/>
            <person name="Li Z."/>
            <person name="Liang H."/>
            <person name="Lovelace S."/>
            <person name="Lu Z."/>
            <person name="Mansfield J.H."/>
            <person name="McCulloch K.J."/>
            <person name="Mathew T."/>
            <person name="Morton B."/>
            <person name="Muzny D.M."/>
            <person name="Neunemann D."/>
            <person name="Ongeri F."/>
            <person name="Pauchet Y."/>
            <person name="Pu L.L."/>
            <person name="Pyrousis I."/>
            <person name="Rao X.J."/>
            <person name="Redding A."/>
            <person name="Roesel C."/>
            <person name="Sanchez-Gracia A."/>
            <person name="Schaack S."/>
            <person name="Shukla A."/>
            <person name="Tetreau G."/>
            <person name="Wang Y."/>
            <person name="Xiong G.H."/>
            <person name="Traut W."/>
            <person name="Walsh T.K."/>
            <person name="Worley K.C."/>
            <person name="Wu D."/>
            <person name="Wu W."/>
            <person name="Wu Y.Q."/>
            <person name="Zhang X."/>
            <person name="Zou Z."/>
            <person name="Zucker H."/>
            <person name="Briscoe A.D."/>
            <person name="Burmester T."/>
            <person name="Clem R.J."/>
            <person name="Feyereisen R."/>
            <person name="Grimmelikhuijzen C.J.P."/>
            <person name="Hamodrakas S.J."/>
            <person name="Hansson B.S."/>
            <person name="Huguet E."/>
            <person name="Jermiin L.S."/>
            <person name="Lan Q."/>
            <person name="Lehman H.K."/>
            <person name="Lorenzen M."/>
            <person name="Merzendorfer H."/>
            <person name="Michalopoulos I."/>
            <person name="Morton D.B."/>
            <person name="Muthukrishnan S."/>
            <person name="Oakeshott J.G."/>
            <person name="Palmer W."/>
            <person name="Park Y."/>
            <person name="Passarelli A.L."/>
            <person name="Rozas J."/>
            <person name="Schwartz L.M."/>
            <person name="Smith W."/>
            <person name="Southgate A."/>
            <person name="Vilcinskas A."/>
            <person name="Vogt R."/>
            <person name="Wang P."/>
            <person name="Werren J."/>
            <person name="Yu X.Q."/>
            <person name="Zhou J.J."/>
            <person name="Brown S.J."/>
            <person name="Scherer S.E."/>
            <person name="Richards S."/>
            <person name="Blissard G.W."/>
        </authorList>
    </citation>
    <scope>NUCLEOTIDE SEQUENCE</scope>
</reference>
<evidence type="ECO:0008006" key="9">
    <source>
        <dbReference type="Google" id="ProtNLM"/>
    </source>
</evidence>
<dbReference type="Gene3D" id="1.20.120.980">
    <property type="entry name" value="Serine carboxypeptidase S28, SKS domain"/>
    <property type="match status" value="1"/>
</dbReference>
<sequence length="483" mass="54937">MIEFILLLSIFSASCTAELVESFVEPPLRVDLAALEDFKTLTARNALVYQSWIQMPLDHFDPQNTDTFLMRYMFNEEFFGGDGSPIFIMFGGEWDITPGWLTTGNMYEMARENNGYQIYTEHRYYGQSLPFREFTTENLRFLNIDQALADLAYFILDLKRQPRFANSKIVAYGGSYAANMVLWFKKRYPHLVEGGVASSGPILAQVDFQGYLEVVHEAFLLEGGEQCINTIDEGIKATIAAMETEEGRRELEAAYRLCTSLNYDNRLDLGYFGGLISWSFSGAVQTARPGTLLNICNNFATDIYGQTPMQKVGGFIAQHQNLASNSCWSMGFQALINTYSFVGNSRAWYYQTCTEYGFYQTAPRSGTVFDALVWLDVPFYVEVCKQAFTEKFDEAFVYDAADRVNLIYGGLQPVVNNTINIHGYIDPWRALGVYDSDLQESSPTFTVSRASHCFDMRPWADSDTIRMTQVQQRARRIVASWLQ</sequence>
<dbReference type="InterPro" id="IPR029058">
    <property type="entry name" value="AB_hydrolase_fold"/>
</dbReference>
<evidence type="ECO:0000256" key="6">
    <source>
        <dbReference type="SAM" id="SignalP"/>
    </source>
</evidence>
<dbReference type="PANTHER" id="PTHR11010">
    <property type="entry name" value="PROTEASE S28 PRO-X CARBOXYPEPTIDASE-RELATED"/>
    <property type="match status" value="1"/>
</dbReference>
<dbReference type="Pfam" id="PF05577">
    <property type="entry name" value="Peptidase_S28"/>
    <property type="match status" value="1"/>
</dbReference>
<reference evidence="7" key="2">
    <citation type="submission" date="2020-12" db="EMBL/GenBank/DDBJ databases">
        <authorList>
            <person name="Kanost M."/>
        </authorList>
    </citation>
    <scope>NUCLEOTIDE SEQUENCE</scope>
</reference>
<evidence type="ECO:0000256" key="4">
    <source>
        <dbReference type="ARBA" id="ARBA00022801"/>
    </source>
</evidence>